<keyword evidence="1" id="KW-0175">Coiled coil</keyword>
<feature type="compositionally biased region" description="Basic and acidic residues" evidence="2">
    <location>
        <begin position="690"/>
        <end position="699"/>
    </location>
</feature>
<evidence type="ECO:0000313" key="4">
    <source>
        <dbReference type="Proteomes" id="UP000740926"/>
    </source>
</evidence>
<feature type="compositionally biased region" description="Acidic residues" evidence="2">
    <location>
        <begin position="1018"/>
        <end position="1033"/>
    </location>
</feature>
<feature type="compositionally biased region" description="Polar residues" evidence="2">
    <location>
        <begin position="1042"/>
        <end position="1057"/>
    </location>
</feature>
<protein>
    <submittedName>
        <fullName evidence="3">Uncharacterized protein</fullName>
    </submittedName>
</protein>
<reference evidence="3 4" key="1">
    <citation type="journal article" date="2020" name="Microb. Genom.">
        <title>Genetic diversity of clinical and environmental Mucorales isolates obtained from an investigation of mucormycosis cases among solid organ transplant recipients.</title>
        <authorList>
            <person name="Nguyen M.H."/>
            <person name="Kaul D."/>
            <person name="Muto C."/>
            <person name="Cheng S.J."/>
            <person name="Richter R.A."/>
            <person name="Bruno V.M."/>
            <person name="Liu G."/>
            <person name="Beyhan S."/>
            <person name="Sundermann A.J."/>
            <person name="Mounaud S."/>
            <person name="Pasculle A.W."/>
            <person name="Nierman W.C."/>
            <person name="Driscoll E."/>
            <person name="Cumbie R."/>
            <person name="Clancy C.J."/>
            <person name="Dupont C.L."/>
        </authorList>
    </citation>
    <scope>NUCLEOTIDE SEQUENCE [LARGE SCALE GENOMIC DNA]</scope>
    <source>
        <strain evidence="3 4">GL24</strain>
    </source>
</reference>
<evidence type="ECO:0000256" key="2">
    <source>
        <dbReference type="SAM" id="MobiDB-lite"/>
    </source>
</evidence>
<feature type="compositionally biased region" description="Polar residues" evidence="2">
    <location>
        <begin position="450"/>
        <end position="459"/>
    </location>
</feature>
<dbReference type="AlphaFoldDB" id="A0A9P6ZDQ2"/>
<sequence>MSSLEDLKSKFNYEINRDLVYYFDENQIEIIYTRLGTEEKTRQHILVTDLHSDLLKVKQVLSYSNDKNHFFWHSVISSEYIPIQFETPIIGKITEAKLTRNAFEVNYVYKTLVTETKMCYALVLGMEEGSSILILLNINHLTNIHISFKYLEQEENDDIGHVTSIYILPQDANDRRMGHHDPQILLGYSKGAIRIYRFRATVYSFKAPRVRSPIDLSEFTEFPGYPITHLSCARTYNSLKFIVTFAQEKPENDAKHKDAKSYVKLVEFNGNLRQQLNLFHPPSSTCSVVETQLMPHYEDGVDLTIIYYNKSYTVNVWYLDNKQQLSLKLEKTASEDACVEPLEPAYNTHPDLKAYLLRHPDKIVEFILPHHAVGLKRKATTDFFKESLEAIELQSKKERLLHRSVGGDQKNIFKDKEGLPLSPYDYDEIADISYVDMDEVDMSVMQQKFNSTDLPTEENQTDKASNEQLEDISNSNQIQLDSEELNEEDITVTTTGLNDVEAEVEADLDNRHDTTTNIDVIETAASADFAFSTTKDNSIGNTLDTKTPAITAEQSIGDTKEKAGLKQSNLSAEPENSEDSKTKTKESVQTTQKIVDQETVIKEIDITTEKVEKLEKNAAEIDRDEEIKINTEEIEQAATVEQETIAEPFVLIETASAHDKQEYMESANEVTVLSNQEEQIDEESENIADVEEKVDRMSENSEDDSREALEEEHVNPVNMVTESSNMKDIDQMSEYSEDEQKKEPSNEDYPDPFASTAVPDQSDVDAQDIMSLDRSDTWMEIDPADGNQIEPMDESNSFVILDANEGSPDEDMLSLSDKQDEENEYADVIEAEIEENDQEYEDEKAHDENEEEEDEKEVENEAIFEDEDEDEQADESSESSINESFIQLPEYQEEASEQDEPWKVQEDEEEQEQSEKEKESSDVQSVTSQDLDNSEGDKAENEQEQNFKKSVEDDSASLPEYEETNQFYEAQGENKDETSDIYELADDYEGEYMSYRDSQDFENNDELEGQQEEQLKEDYDEYLDAEGGYDEIDGEKAHVNENNDLISGQPETLSGTANVYPEYDEEDIDYPYEEDEEEFPVDYEYDKTDGYDSLSEKDEYEHSEENAEAQSDTVEIISDDYIEESDTKDNSAIEVVNVIDSDEDELNSSSDSVKDPEIGYANIQSFKPAGEIVVQDKAPASALAKLTALYNMDFYRWGRRKC</sequence>
<name>A0A9P6ZDQ2_9FUNG</name>
<dbReference type="EMBL" id="JAANIU010000034">
    <property type="protein sequence ID" value="KAG1576032.1"/>
    <property type="molecule type" value="Genomic_DNA"/>
</dbReference>
<proteinExistence type="predicted"/>
<feature type="compositionally biased region" description="Basic and acidic residues" evidence="2">
    <location>
        <begin position="1084"/>
        <end position="1105"/>
    </location>
</feature>
<accession>A0A9P6ZDQ2</accession>
<gene>
    <name evidence="3" type="ORF">G6F50_000553</name>
</gene>
<feature type="compositionally biased region" description="Basic and acidic residues" evidence="2">
    <location>
        <begin position="935"/>
        <end position="952"/>
    </location>
</feature>
<dbReference type="Proteomes" id="UP000740926">
    <property type="component" value="Unassembled WGS sequence"/>
</dbReference>
<feature type="region of interest" description="Disordered" evidence="2">
    <location>
        <begin position="550"/>
        <end position="589"/>
    </location>
</feature>
<feature type="compositionally biased region" description="Acidic residues" evidence="2">
    <location>
        <begin position="1000"/>
        <end position="1011"/>
    </location>
</feature>
<feature type="region of interest" description="Disordered" evidence="2">
    <location>
        <begin position="450"/>
        <end position="470"/>
    </location>
</feature>
<evidence type="ECO:0000256" key="1">
    <source>
        <dbReference type="SAM" id="Coils"/>
    </source>
</evidence>
<feature type="compositionally biased region" description="Acidic residues" evidence="2">
    <location>
        <begin position="678"/>
        <end position="689"/>
    </location>
</feature>
<feature type="compositionally biased region" description="Polar residues" evidence="2">
    <location>
        <begin position="668"/>
        <end position="677"/>
    </location>
</feature>
<organism evidence="3 4">
    <name type="scientific">Rhizopus delemar</name>
    <dbReference type="NCBI Taxonomy" id="936053"/>
    <lineage>
        <taxon>Eukaryota</taxon>
        <taxon>Fungi</taxon>
        <taxon>Fungi incertae sedis</taxon>
        <taxon>Mucoromycota</taxon>
        <taxon>Mucoromycotina</taxon>
        <taxon>Mucoromycetes</taxon>
        <taxon>Mucorales</taxon>
        <taxon>Mucorineae</taxon>
        <taxon>Rhizopodaceae</taxon>
        <taxon>Rhizopus</taxon>
    </lineage>
</organism>
<comment type="caution">
    <text evidence="3">The sequence shown here is derived from an EMBL/GenBank/DDBJ whole genome shotgun (WGS) entry which is preliminary data.</text>
</comment>
<feature type="coiled-coil region" evidence="1">
    <location>
        <begin position="597"/>
        <end position="624"/>
    </location>
</feature>
<feature type="region of interest" description="Disordered" evidence="2">
    <location>
        <begin position="664"/>
        <end position="1110"/>
    </location>
</feature>
<keyword evidence="4" id="KW-1185">Reference proteome</keyword>
<feature type="compositionally biased region" description="Acidic residues" evidence="2">
    <location>
        <begin position="979"/>
        <end position="990"/>
    </location>
</feature>
<evidence type="ECO:0000313" key="3">
    <source>
        <dbReference type="EMBL" id="KAG1576032.1"/>
    </source>
</evidence>
<feature type="compositionally biased region" description="Acidic residues" evidence="2">
    <location>
        <begin position="1062"/>
        <end position="1083"/>
    </location>
</feature>
<feature type="compositionally biased region" description="Acidic residues" evidence="2">
    <location>
        <begin position="819"/>
        <end position="877"/>
    </location>
</feature>